<dbReference type="RefSeq" id="WP_210681690.1">
    <property type="nucleotide sequence ID" value="NZ_JAGMWN010000003.1"/>
</dbReference>
<evidence type="ECO:0000256" key="1">
    <source>
        <dbReference type="ARBA" id="ARBA00006484"/>
    </source>
</evidence>
<dbReference type="InterPro" id="IPR002347">
    <property type="entry name" value="SDR_fam"/>
</dbReference>
<dbReference type="EMBL" id="JAGMWN010000003">
    <property type="protein sequence ID" value="MBP5857129.1"/>
    <property type="molecule type" value="Genomic_DNA"/>
</dbReference>
<dbReference type="PROSITE" id="PS00061">
    <property type="entry name" value="ADH_SHORT"/>
    <property type="match status" value="1"/>
</dbReference>
<dbReference type="InterPro" id="IPR051122">
    <property type="entry name" value="SDR_DHRS6-like"/>
</dbReference>
<name>A0A8J7S1V0_9PROT</name>
<dbReference type="InterPro" id="IPR020904">
    <property type="entry name" value="Sc_DH/Rdtase_CS"/>
</dbReference>
<dbReference type="PRINTS" id="PR00081">
    <property type="entry name" value="GDHRDH"/>
</dbReference>
<keyword evidence="2" id="KW-0560">Oxidoreductase</keyword>
<dbReference type="Pfam" id="PF13561">
    <property type="entry name" value="adh_short_C2"/>
    <property type="match status" value="1"/>
</dbReference>
<comment type="caution">
    <text evidence="4">The sequence shown here is derived from an EMBL/GenBank/DDBJ whole genome shotgun (WGS) entry which is preliminary data.</text>
</comment>
<dbReference type="PANTHER" id="PTHR43477:SF1">
    <property type="entry name" value="DIHYDROANTICAPSIN 7-DEHYDROGENASE"/>
    <property type="match status" value="1"/>
</dbReference>
<feature type="domain" description="Ketoreductase" evidence="3">
    <location>
        <begin position="10"/>
        <end position="183"/>
    </location>
</feature>
<dbReference type="Gene3D" id="3.40.50.720">
    <property type="entry name" value="NAD(P)-binding Rossmann-like Domain"/>
    <property type="match status" value="1"/>
</dbReference>
<organism evidence="4 5">
    <name type="scientific">Marivibrio halodurans</name>
    <dbReference type="NCBI Taxonomy" id="2039722"/>
    <lineage>
        <taxon>Bacteria</taxon>
        <taxon>Pseudomonadati</taxon>
        <taxon>Pseudomonadota</taxon>
        <taxon>Alphaproteobacteria</taxon>
        <taxon>Rhodospirillales</taxon>
        <taxon>Rhodospirillaceae</taxon>
        <taxon>Marivibrio</taxon>
    </lineage>
</organism>
<dbReference type="GO" id="GO:0016491">
    <property type="term" value="F:oxidoreductase activity"/>
    <property type="evidence" value="ECO:0007669"/>
    <property type="project" value="UniProtKB-KW"/>
</dbReference>
<gene>
    <name evidence="4" type="ORF">KAJ83_08915</name>
</gene>
<dbReference type="InterPro" id="IPR036291">
    <property type="entry name" value="NAD(P)-bd_dom_sf"/>
</dbReference>
<dbReference type="Proteomes" id="UP000672602">
    <property type="component" value="Unassembled WGS sequence"/>
</dbReference>
<keyword evidence="5" id="KW-1185">Reference proteome</keyword>
<sequence>MVETGVLQGKTVVLTGAAGGIGRVIARMVADRGGRLVLIDPNEAGARELSDSLPGGPHPVVASILESPEACEAALTAVDGPIHALIHMAGLFERHELTPDARPIYDRAIASNLTNGFDLAMALMERLPTEEPIRMVFASSLAFRRGSTGRVAYSAAKGGVVGLVRGLARNLGPRALVNGIAPGVIETPMIKEIAAERGDSMRAEIPLQRLGKPEEVANVALFLIGPDSTYITGQIINVDGGLISS</sequence>
<evidence type="ECO:0000256" key="2">
    <source>
        <dbReference type="ARBA" id="ARBA00023002"/>
    </source>
</evidence>
<dbReference type="InterPro" id="IPR057326">
    <property type="entry name" value="KR_dom"/>
</dbReference>
<protein>
    <submittedName>
        <fullName evidence="4">SDR family oxidoreductase</fullName>
    </submittedName>
</protein>
<comment type="similarity">
    <text evidence="1">Belongs to the short-chain dehydrogenases/reductases (SDR) family.</text>
</comment>
<accession>A0A8J7S1V0</accession>
<dbReference type="AlphaFoldDB" id="A0A8J7S1V0"/>
<proteinExistence type="inferred from homology"/>
<evidence type="ECO:0000259" key="3">
    <source>
        <dbReference type="SMART" id="SM00822"/>
    </source>
</evidence>
<evidence type="ECO:0000313" key="5">
    <source>
        <dbReference type="Proteomes" id="UP000672602"/>
    </source>
</evidence>
<dbReference type="SMART" id="SM00822">
    <property type="entry name" value="PKS_KR"/>
    <property type="match status" value="1"/>
</dbReference>
<evidence type="ECO:0000313" key="4">
    <source>
        <dbReference type="EMBL" id="MBP5857129.1"/>
    </source>
</evidence>
<dbReference type="PANTHER" id="PTHR43477">
    <property type="entry name" value="DIHYDROANTICAPSIN 7-DEHYDROGENASE"/>
    <property type="match status" value="1"/>
</dbReference>
<dbReference type="SUPFAM" id="SSF51735">
    <property type="entry name" value="NAD(P)-binding Rossmann-fold domains"/>
    <property type="match status" value="1"/>
</dbReference>
<reference evidence="4" key="1">
    <citation type="submission" date="2021-04" db="EMBL/GenBank/DDBJ databases">
        <authorList>
            <person name="Zhang D.-C."/>
        </authorList>
    </citation>
    <scope>NUCLEOTIDE SEQUENCE</scope>
    <source>
        <strain evidence="4">CGMCC 1.15697</strain>
    </source>
</reference>